<dbReference type="EMBL" id="UZAE01014170">
    <property type="protein sequence ID" value="VDO12660.1"/>
    <property type="molecule type" value="Genomic_DNA"/>
</dbReference>
<feature type="compositionally biased region" description="Low complexity" evidence="1">
    <location>
        <begin position="62"/>
        <end position="73"/>
    </location>
</feature>
<evidence type="ECO:0000256" key="1">
    <source>
        <dbReference type="SAM" id="MobiDB-lite"/>
    </source>
</evidence>
<dbReference type="WBParaSite" id="HNAJ_0001229601-mRNA-1">
    <property type="protein sequence ID" value="HNAJ_0001229601-mRNA-1"/>
    <property type="gene ID" value="HNAJ_0001229601"/>
</dbReference>
<reference evidence="2 3" key="2">
    <citation type="submission" date="2018-11" db="EMBL/GenBank/DDBJ databases">
        <authorList>
            <consortium name="Pathogen Informatics"/>
        </authorList>
    </citation>
    <scope>NUCLEOTIDE SEQUENCE [LARGE SCALE GENOMIC DNA]</scope>
</reference>
<keyword evidence="3" id="KW-1185">Reference proteome</keyword>
<evidence type="ECO:0000313" key="4">
    <source>
        <dbReference type="WBParaSite" id="HNAJ_0001229601-mRNA-1"/>
    </source>
</evidence>
<reference evidence="4" key="1">
    <citation type="submission" date="2017-02" db="UniProtKB">
        <authorList>
            <consortium name="WormBaseParasite"/>
        </authorList>
    </citation>
    <scope>IDENTIFICATION</scope>
</reference>
<feature type="compositionally biased region" description="Basic and acidic residues" evidence="1">
    <location>
        <begin position="15"/>
        <end position="31"/>
    </location>
</feature>
<evidence type="ECO:0000313" key="3">
    <source>
        <dbReference type="Proteomes" id="UP000278807"/>
    </source>
</evidence>
<organism evidence="4">
    <name type="scientific">Rodentolepis nana</name>
    <name type="common">Dwarf tapeworm</name>
    <name type="synonym">Hymenolepis nana</name>
    <dbReference type="NCBI Taxonomy" id="102285"/>
    <lineage>
        <taxon>Eukaryota</taxon>
        <taxon>Metazoa</taxon>
        <taxon>Spiralia</taxon>
        <taxon>Lophotrochozoa</taxon>
        <taxon>Platyhelminthes</taxon>
        <taxon>Cestoda</taxon>
        <taxon>Eucestoda</taxon>
        <taxon>Cyclophyllidea</taxon>
        <taxon>Hymenolepididae</taxon>
        <taxon>Rodentolepis</taxon>
    </lineage>
</organism>
<dbReference type="Proteomes" id="UP000278807">
    <property type="component" value="Unassembled WGS sequence"/>
</dbReference>
<feature type="region of interest" description="Disordered" evidence="1">
    <location>
        <begin position="1"/>
        <end position="100"/>
    </location>
</feature>
<evidence type="ECO:0000313" key="2">
    <source>
        <dbReference type="EMBL" id="VDO12660.1"/>
    </source>
</evidence>
<gene>
    <name evidence="2" type="ORF">HNAJ_LOCUS12283</name>
</gene>
<dbReference type="AlphaFoldDB" id="A0A0R3TWR0"/>
<proteinExistence type="predicted"/>
<name>A0A0R3TWR0_RODNA</name>
<accession>A0A0R3TWR0</accession>
<sequence length="100" mass="11495">MKFTFILGQTTSRKRPLEQSREHSSESKSIDESDSENSSELANTSRDSEVIERTPRRRRRTLVPTTSQSPSLPTRRRRSTLRPVSGLGSIRNYFRPESAE</sequence>
<protein>
    <submittedName>
        <fullName evidence="2 4">Uncharacterized protein</fullName>
    </submittedName>
</protein>